<dbReference type="AlphaFoldDB" id="A0A917H2B7"/>
<feature type="transmembrane region" description="Helical" evidence="6">
    <location>
        <begin position="20"/>
        <end position="41"/>
    </location>
</feature>
<dbReference type="RefSeq" id="WP_188888754.1">
    <property type="nucleotide sequence ID" value="NZ_BMHY01000003.1"/>
</dbReference>
<keyword evidence="3 6" id="KW-0812">Transmembrane</keyword>
<dbReference type="CDD" id="cd06261">
    <property type="entry name" value="TM_PBP2"/>
    <property type="match status" value="1"/>
</dbReference>
<sequence>MDYAIKHYDQLLLLTVQHIFLTLATLVIALLIALPVSLLLLRVQAFTIPVLAALGLVYVVPSMAMFAFLVPLVGVGITPALIALIAYSQLFLVRNLLAGFKSINPSIIEAGRGMGLGSLRLFWRIELPLALPIIIGGIRLTITTTIGIATIASWINAGGLGVLLFDGLYQNNPAKIIWGALLVSGMAILSNQLLFRLERKALRRAKGEVSL</sequence>
<comment type="similarity">
    <text evidence="6">Belongs to the binding-protein-dependent transport system permease family.</text>
</comment>
<dbReference type="EMBL" id="BMHY01000003">
    <property type="protein sequence ID" value="GGG65344.1"/>
    <property type="molecule type" value="Genomic_DNA"/>
</dbReference>
<organism evidence="8 9">
    <name type="scientific">Paenibacillus radicis</name>
    <name type="common">ex Gao et al. 2016</name>
    <dbReference type="NCBI Taxonomy" id="1737354"/>
    <lineage>
        <taxon>Bacteria</taxon>
        <taxon>Bacillati</taxon>
        <taxon>Bacillota</taxon>
        <taxon>Bacilli</taxon>
        <taxon>Bacillales</taxon>
        <taxon>Paenibacillaceae</taxon>
        <taxon>Paenibacillus</taxon>
    </lineage>
</organism>
<evidence type="ECO:0000259" key="7">
    <source>
        <dbReference type="PROSITE" id="PS50928"/>
    </source>
</evidence>
<keyword evidence="4 6" id="KW-1133">Transmembrane helix</keyword>
<evidence type="ECO:0000256" key="1">
    <source>
        <dbReference type="ARBA" id="ARBA00004141"/>
    </source>
</evidence>
<dbReference type="GO" id="GO:0005886">
    <property type="term" value="C:plasma membrane"/>
    <property type="evidence" value="ECO:0007669"/>
    <property type="project" value="UniProtKB-SubCell"/>
</dbReference>
<evidence type="ECO:0000313" key="8">
    <source>
        <dbReference type="EMBL" id="GGG65344.1"/>
    </source>
</evidence>
<comment type="subcellular location">
    <subcellularLocation>
        <location evidence="6">Cell membrane</location>
        <topology evidence="6">Multi-pass membrane protein</topology>
    </subcellularLocation>
    <subcellularLocation>
        <location evidence="1">Membrane</location>
        <topology evidence="1">Multi-pass membrane protein</topology>
    </subcellularLocation>
</comment>
<dbReference type="GO" id="GO:0031460">
    <property type="term" value="P:glycine betaine transport"/>
    <property type="evidence" value="ECO:0007669"/>
    <property type="project" value="TreeGrafter"/>
</dbReference>
<evidence type="ECO:0000313" key="9">
    <source>
        <dbReference type="Proteomes" id="UP000600247"/>
    </source>
</evidence>
<reference evidence="8 9" key="1">
    <citation type="journal article" date="2014" name="Int. J. Syst. Evol. Microbiol.">
        <title>Complete genome sequence of Corynebacterium casei LMG S-19264T (=DSM 44701T), isolated from a smear-ripened cheese.</title>
        <authorList>
            <consortium name="US DOE Joint Genome Institute (JGI-PGF)"/>
            <person name="Walter F."/>
            <person name="Albersmeier A."/>
            <person name="Kalinowski J."/>
            <person name="Ruckert C."/>
        </authorList>
    </citation>
    <scope>NUCLEOTIDE SEQUENCE [LARGE SCALE GENOMIC DNA]</scope>
    <source>
        <strain evidence="8 9">CGMCC 1.15286</strain>
    </source>
</reference>
<evidence type="ECO:0000256" key="4">
    <source>
        <dbReference type="ARBA" id="ARBA00022989"/>
    </source>
</evidence>
<feature type="transmembrane region" description="Helical" evidence="6">
    <location>
        <begin position="176"/>
        <end position="195"/>
    </location>
</feature>
<dbReference type="Pfam" id="PF00528">
    <property type="entry name" value="BPD_transp_1"/>
    <property type="match status" value="1"/>
</dbReference>
<feature type="domain" description="ABC transmembrane type-1" evidence="7">
    <location>
        <begin position="15"/>
        <end position="199"/>
    </location>
</feature>
<dbReference type="PANTHER" id="PTHR30177:SF4">
    <property type="entry name" value="OSMOPROTECTANT IMPORT PERMEASE PROTEIN OSMW"/>
    <property type="match status" value="1"/>
</dbReference>
<dbReference type="SUPFAM" id="SSF161098">
    <property type="entry name" value="MetI-like"/>
    <property type="match status" value="1"/>
</dbReference>
<feature type="transmembrane region" description="Helical" evidence="6">
    <location>
        <begin position="129"/>
        <end position="156"/>
    </location>
</feature>
<evidence type="ECO:0000256" key="2">
    <source>
        <dbReference type="ARBA" id="ARBA00022448"/>
    </source>
</evidence>
<dbReference type="PROSITE" id="PS50928">
    <property type="entry name" value="ABC_TM1"/>
    <property type="match status" value="1"/>
</dbReference>
<dbReference type="Proteomes" id="UP000600247">
    <property type="component" value="Unassembled WGS sequence"/>
</dbReference>
<keyword evidence="9" id="KW-1185">Reference proteome</keyword>
<feature type="transmembrane region" description="Helical" evidence="6">
    <location>
        <begin position="48"/>
        <end position="70"/>
    </location>
</feature>
<evidence type="ECO:0000256" key="6">
    <source>
        <dbReference type="RuleBase" id="RU363032"/>
    </source>
</evidence>
<protein>
    <submittedName>
        <fullName evidence="8">Glycine/betaine ABC transporter permease</fullName>
    </submittedName>
</protein>
<name>A0A917H2B7_9BACL</name>
<gene>
    <name evidence="8" type="ORF">GCM10010918_19420</name>
</gene>
<feature type="transmembrane region" description="Helical" evidence="6">
    <location>
        <begin position="76"/>
        <end position="97"/>
    </location>
</feature>
<dbReference type="InterPro" id="IPR051204">
    <property type="entry name" value="ABC_transp_perm/SBD"/>
</dbReference>
<keyword evidence="2 6" id="KW-0813">Transport</keyword>
<dbReference type="Gene3D" id="1.10.3720.10">
    <property type="entry name" value="MetI-like"/>
    <property type="match status" value="1"/>
</dbReference>
<dbReference type="GO" id="GO:0055085">
    <property type="term" value="P:transmembrane transport"/>
    <property type="evidence" value="ECO:0007669"/>
    <property type="project" value="InterPro"/>
</dbReference>
<accession>A0A917H2B7</accession>
<dbReference type="PANTHER" id="PTHR30177">
    <property type="entry name" value="GLYCINE BETAINE/L-PROLINE TRANSPORT SYSTEM PERMEASE PROTEIN PROW"/>
    <property type="match status" value="1"/>
</dbReference>
<comment type="caution">
    <text evidence="8">The sequence shown here is derived from an EMBL/GenBank/DDBJ whole genome shotgun (WGS) entry which is preliminary data.</text>
</comment>
<evidence type="ECO:0000256" key="5">
    <source>
        <dbReference type="ARBA" id="ARBA00023136"/>
    </source>
</evidence>
<keyword evidence="5 6" id="KW-0472">Membrane</keyword>
<evidence type="ECO:0000256" key="3">
    <source>
        <dbReference type="ARBA" id="ARBA00022692"/>
    </source>
</evidence>
<proteinExistence type="inferred from homology"/>
<dbReference type="InterPro" id="IPR000515">
    <property type="entry name" value="MetI-like"/>
</dbReference>
<dbReference type="InterPro" id="IPR035906">
    <property type="entry name" value="MetI-like_sf"/>
</dbReference>